<dbReference type="GO" id="GO:0020037">
    <property type="term" value="F:heme binding"/>
    <property type="evidence" value="ECO:0007669"/>
    <property type="project" value="InterPro"/>
</dbReference>
<evidence type="ECO:0000313" key="2">
    <source>
        <dbReference type="EMBL" id="TFY76991.1"/>
    </source>
</evidence>
<keyword evidence="3" id="KW-1185">Reference proteome</keyword>
<protein>
    <recommendedName>
        <fullName evidence="4">Cytochrome P450</fullName>
    </recommendedName>
</protein>
<dbReference type="AlphaFoldDB" id="A0A4Y9ZT47"/>
<dbReference type="EMBL" id="SFCI01001032">
    <property type="protein sequence ID" value="TFY76991.1"/>
    <property type="molecule type" value="Genomic_DNA"/>
</dbReference>
<dbReference type="STRING" id="135208.A0A4Y9ZT47"/>
<dbReference type="GO" id="GO:0005506">
    <property type="term" value="F:iron ion binding"/>
    <property type="evidence" value="ECO:0007669"/>
    <property type="project" value="InterPro"/>
</dbReference>
<keyword evidence="1" id="KW-0732">Signal</keyword>
<sequence>MLVLILLLLSAPVFAFVLKLARRWLTQSALRRIPGPPSPSFVIGNLEQLFHPIQGYKFHDDIIRKFGRIVRLSGFFGDTMLYVSDPQALQHIVLKDQHIYEESDAFRESTGIVFGNQGILSTMGDHHRRQRKLLNPVFSVAHMRAMAPIFQRITNELRDILVVQTPPGPPSSTCSRGR</sequence>
<gene>
    <name evidence="2" type="ORF">EWM64_g7025</name>
</gene>
<feature type="chain" id="PRO_5021372759" description="Cytochrome P450" evidence="1">
    <location>
        <begin position="16"/>
        <end position="178"/>
    </location>
</feature>
<accession>A0A4Y9ZT47</accession>
<dbReference type="GO" id="GO:0033781">
    <property type="term" value="F:cholesterol 24-hydroxylase activity"/>
    <property type="evidence" value="ECO:0007669"/>
    <property type="project" value="InterPro"/>
</dbReference>
<dbReference type="InterPro" id="IPR001128">
    <property type="entry name" value="Cyt_P450"/>
</dbReference>
<dbReference type="InterPro" id="IPR036396">
    <property type="entry name" value="Cyt_P450_sf"/>
</dbReference>
<dbReference type="GO" id="GO:0006707">
    <property type="term" value="P:cholesterol catabolic process"/>
    <property type="evidence" value="ECO:0007669"/>
    <property type="project" value="InterPro"/>
</dbReference>
<evidence type="ECO:0000256" key="1">
    <source>
        <dbReference type="SAM" id="SignalP"/>
    </source>
</evidence>
<organism evidence="2 3">
    <name type="scientific">Hericium alpestre</name>
    <dbReference type="NCBI Taxonomy" id="135208"/>
    <lineage>
        <taxon>Eukaryota</taxon>
        <taxon>Fungi</taxon>
        <taxon>Dikarya</taxon>
        <taxon>Basidiomycota</taxon>
        <taxon>Agaricomycotina</taxon>
        <taxon>Agaricomycetes</taxon>
        <taxon>Russulales</taxon>
        <taxon>Hericiaceae</taxon>
        <taxon>Hericium</taxon>
    </lineage>
</organism>
<proteinExistence type="predicted"/>
<comment type="caution">
    <text evidence="2">The sequence shown here is derived from an EMBL/GenBank/DDBJ whole genome shotgun (WGS) entry which is preliminary data.</text>
</comment>
<feature type="signal peptide" evidence="1">
    <location>
        <begin position="1"/>
        <end position="15"/>
    </location>
</feature>
<dbReference type="Gene3D" id="1.10.630.10">
    <property type="entry name" value="Cytochrome P450"/>
    <property type="match status" value="1"/>
</dbReference>
<dbReference type="SUPFAM" id="SSF48264">
    <property type="entry name" value="Cytochrome P450"/>
    <property type="match status" value="1"/>
</dbReference>
<dbReference type="PANTHER" id="PTHR24293">
    <property type="entry name" value="CYTOCHROME P450 FAMILY 46 SUBFAMILY A"/>
    <property type="match status" value="1"/>
</dbReference>
<dbReference type="InterPro" id="IPR039983">
    <property type="entry name" value="CYP46A1"/>
</dbReference>
<reference evidence="2 3" key="1">
    <citation type="submission" date="2019-02" db="EMBL/GenBank/DDBJ databases">
        <title>Genome sequencing of the rare red list fungi Hericium alpestre (H. flagellum).</title>
        <authorList>
            <person name="Buettner E."/>
            <person name="Kellner H."/>
        </authorList>
    </citation>
    <scope>NUCLEOTIDE SEQUENCE [LARGE SCALE GENOMIC DNA]</scope>
    <source>
        <strain evidence="2 3">DSM 108284</strain>
    </source>
</reference>
<dbReference type="Proteomes" id="UP000298061">
    <property type="component" value="Unassembled WGS sequence"/>
</dbReference>
<evidence type="ECO:0000313" key="3">
    <source>
        <dbReference type="Proteomes" id="UP000298061"/>
    </source>
</evidence>
<evidence type="ECO:0008006" key="4">
    <source>
        <dbReference type="Google" id="ProtNLM"/>
    </source>
</evidence>
<dbReference type="Pfam" id="PF00067">
    <property type="entry name" value="p450"/>
    <property type="match status" value="1"/>
</dbReference>
<dbReference type="PANTHER" id="PTHR24293:SF0">
    <property type="entry name" value="CYP46A1 PROTEIN-RELATED"/>
    <property type="match status" value="1"/>
</dbReference>
<name>A0A4Y9ZT47_9AGAM</name>
<feature type="non-terminal residue" evidence="2">
    <location>
        <position position="178"/>
    </location>
</feature>
<dbReference type="OrthoDB" id="1470350at2759"/>